<dbReference type="InterPro" id="IPR051539">
    <property type="entry name" value="T4SS-coupling_protein"/>
</dbReference>
<evidence type="ECO:0000256" key="3">
    <source>
        <dbReference type="ARBA" id="ARBA00022475"/>
    </source>
</evidence>
<dbReference type="SUPFAM" id="SSF52540">
    <property type="entry name" value="P-loop containing nucleoside triphosphate hydrolases"/>
    <property type="match status" value="1"/>
</dbReference>
<dbReference type="Proteomes" id="UP000647424">
    <property type="component" value="Unassembled WGS sequence"/>
</dbReference>
<keyword evidence="6" id="KW-0472">Membrane</keyword>
<gene>
    <name evidence="8" type="ORF">IC609_15655</name>
</gene>
<dbReference type="RefSeq" id="WP_191820464.1">
    <property type="nucleotide sequence ID" value="NZ_JACYFT010000006.1"/>
</dbReference>
<dbReference type="CDD" id="cd01127">
    <property type="entry name" value="TrwB_TraG_TraD_VirD4"/>
    <property type="match status" value="1"/>
</dbReference>
<keyword evidence="4" id="KW-0812">Transmembrane</keyword>
<name>A0A927FKX7_9BURK</name>
<sequence length="510" mass="55544">MPLETLIELVIFTALALWIGSRLFPGAGHIIAVAGTAVWFVCGKAVAGAWQGVSWLWGFVAQPAPAGAALMGRWARWRLTKRSHKGLILDGDAARLSVQDSCRNCAVVATTGAGKTSSFILPNLYGLDDCSIVVTDPSGALYEKASGDLAARGFEVLRFDPLNLSCSVRYNPLAYATRHSSAGEIAQVLVATGLPGGGADPFWNSGAEEILTVLIRCLLAGDPAHRNLANLHMLLQCFGDGRPLFNYVSQNADNATFQQFQGFISQAPNTMQGLLSSAKVALKAVADPDIAALTATNTLDFAQFRQRKTALFLVLPQNRLSYYSFLASLLYSQFFHYALDDHQYGCDSLPMYALLDEFGHLRLTNFPEIITTTRARRISISIVLQALSQLEERYGKAAANTILHGGIASKIFFSGMDTPTAEMLARTVGSRRVEVRDSDNRLHVTQEPLLSAAQLRTLPDNQALYLFANKPATLLSMHPYYDQRALRKRSELPPHSPPVSSVAPPSFLQL</sequence>
<dbReference type="InterPro" id="IPR027417">
    <property type="entry name" value="P-loop_NTPase"/>
</dbReference>
<evidence type="ECO:0000256" key="5">
    <source>
        <dbReference type="ARBA" id="ARBA00022989"/>
    </source>
</evidence>
<evidence type="ECO:0000256" key="6">
    <source>
        <dbReference type="ARBA" id="ARBA00023136"/>
    </source>
</evidence>
<evidence type="ECO:0000256" key="7">
    <source>
        <dbReference type="SAM" id="MobiDB-lite"/>
    </source>
</evidence>
<comment type="subcellular location">
    <subcellularLocation>
        <location evidence="1">Cell membrane</location>
        <topology evidence="1">Multi-pass membrane protein</topology>
    </subcellularLocation>
</comment>
<organism evidence="8 9">
    <name type="scientific">Limnohabitans radicicola</name>
    <dbReference type="NCBI Taxonomy" id="2771427"/>
    <lineage>
        <taxon>Bacteria</taxon>
        <taxon>Pseudomonadati</taxon>
        <taxon>Pseudomonadota</taxon>
        <taxon>Betaproteobacteria</taxon>
        <taxon>Burkholderiales</taxon>
        <taxon>Comamonadaceae</taxon>
        <taxon>Limnohabitans</taxon>
    </lineage>
</organism>
<reference evidence="8" key="1">
    <citation type="submission" date="2020-09" db="EMBL/GenBank/DDBJ databases">
        <title>Genome seq and assembly of Limnohabitants sp.</title>
        <authorList>
            <person name="Chhetri G."/>
        </authorList>
    </citation>
    <scope>NUCLEOTIDE SEQUENCE</scope>
    <source>
        <strain evidence="8">JUR4</strain>
    </source>
</reference>
<accession>A0A927FKX7</accession>
<dbReference type="AlphaFoldDB" id="A0A927FKX7"/>
<evidence type="ECO:0000256" key="1">
    <source>
        <dbReference type="ARBA" id="ARBA00004651"/>
    </source>
</evidence>
<dbReference type="GO" id="GO:0005886">
    <property type="term" value="C:plasma membrane"/>
    <property type="evidence" value="ECO:0007669"/>
    <property type="project" value="UniProtKB-SubCell"/>
</dbReference>
<comment type="similarity">
    <text evidence="2">Belongs to the VirD4/TraG family.</text>
</comment>
<dbReference type="Gene3D" id="3.40.50.300">
    <property type="entry name" value="P-loop containing nucleotide triphosphate hydrolases"/>
    <property type="match status" value="1"/>
</dbReference>
<evidence type="ECO:0000256" key="4">
    <source>
        <dbReference type="ARBA" id="ARBA00022692"/>
    </source>
</evidence>
<evidence type="ECO:0000313" key="9">
    <source>
        <dbReference type="Proteomes" id="UP000647424"/>
    </source>
</evidence>
<comment type="caution">
    <text evidence="8">The sequence shown here is derived from an EMBL/GenBank/DDBJ whole genome shotgun (WGS) entry which is preliminary data.</text>
</comment>
<dbReference type="InterPro" id="IPR003688">
    <property type="entry name" value="TraG/VirD4"/>
</dbReference>
<keyword evidence="9" id="KW-1185">Reference proteome</keyword>
<protein>
    <submittedName>
        <fullName evidence="8">Type IV secretory system conjugative DNA transfer family protein</fullName>
    </submittedName>
</protein>
<keyword evidence="5" id="KW-1133">Transmembrane helix</keyword>
<evidence type="ECO:0000313" key="8">
    <source>
        <dbReference type="EMBL" id="MBD8051972.1"/>
    </source>
</evidence>
<evidence type="ECO:0000256" key="2">
    <source>
        <dbReference type="ARBA" id="ARBA00008806"/>
    </source>
</evidence>
<feature type="region of interest" description="Disordered" evidence="7">
    <location>
        <begin position="489"/>
        <end position="510"/>
    </location>
</feature>
<feature type="compositionally biased region" description="Low complexity" evidence="7">
    <location>
        <begin position="498"/>
        <end position="510"/>
    </location>
</feature>
<keyword evidence="3" id="KW-1003">Cell membrane</keyword>
<dbReference type="EMBL" id="JACYFT010000006">
    <property type="protein sequence ID" value="MBD8051972.1"/>
    <property type="molecule type" value="Genomic_DNA"/>
</dbReference>
<dbReference type="PANTHER" id="PTHR37937">
    <property type="entry name" value="CONJUGATIVE TRANSFER: DNA TRANSPORT"/>
    <property type="match status" value="1"/>
</dbReference>
<dbReference type="PANTHER" id="PTHR37937:SF1">
    <property type="entry name" value="CONJUGATIVE TRANSFER: DNA TRANSPORT"/>
    <property type="match status" value="1"/>
</dbReference>
<proteinExistence type="inferred from homology"/>
<dbReference type="Pfam" id="PF02534">
    <property type="entry name" value="T4SS-DNA_transf"/>
    <property type="match status" value="1"/>
</dbReference>